<feature type="compositionally biased region" description="Polar residues" evidence="3">
    <location>
        <begin position="732"/>
        <end position="745"/>
    </location>
</feature>
<feature type="compositionally biased region" description="Polar residues" evidence="3">
    <location>
        <begin position="417"/>
        <end position="445"/>
    </location>
</feature>
<dbReference type="AlphaFoldDB" id="A0AAW0H0A1"/>
<accession>A0AAW0H0A1</accession>
<feature type="compositionally biased region" description="Low complexity" evidence="3">
    <location>
        <begin position="455"/>
        <end position="486"/>
    </location>
</feature>
<dbReference type="Proteomes" id="UP001385951">
    <property type="component" value="Unassembled WGS sequence"/>
</dbReference>
<keyword evidence="2" id="KW-0653">Protein transport</keyword>
<keyword evidence="1" id="KW-0813">Transport</keyword>
<dbReference type="SUPFAM" id="SSF48371">
    <property type="entry name" value="ARM repeat"/>
    <property type="match status" value="1"/>
</dbReference>
<feature type="region of interest" description="Disordered" evidence="3">
    <location>
        <begin position="401"/>
        <end position="506"/>
    </location>
</feature>
<comment type="caution">
    <text evidence="5">The sequence shown here is derived from an EMBL/GenBank/DDBJ whole genome shotgun (WGS) entry which is preliminary data.</text>
</comment>
<feature type="region of interest" description="Disordered" evidence="3">
    <location>
        <begin position="285"/>
        <end position="304"/>
    </location>
</feature>
<reference evidence="5 6" key="1">
    <citation type="submission" date="2022-09" db="EMBL/GenBank/DDBJ databases">
        <authorList>
            <person name="Palmer J.M."/>
        </authorList>
    </citation>
    <scope>NUCLEOTIDE SEQUENCE [LARGE SCALE GENOMIC DNA]</scope>
    <source>
        <strain evidence="5 6">DSM 7382</strain>
    </source>
</reference>
<dbReference type="InterPro" id="IPR032691">
    <property type="entry name" value="Mon2/Sec7/BIG1-like_HUS"/>
</dbReference>
<feature type="region of interest" description="Disordered" evidence="3">
    <location>
        <begin position="711"/>
        <end position="745"/>
    </location>
</feature>
<dbReference type="InterPro" id="IPR000904">
    <property type="entry name" value="Sec7_dom"/>
</dbReference>
<evidence type="ECO:0000256" key="1">
    <source>
        <dbReference type="ARBA" id="ARBA00022448"/>
    </source>
</evidence>
<evidence type="ECO:0000259" key="4">
    <source>
        <dbReference type="PROSITE" id="PS50190"/>
    </source>
</evidence>
<dbReference type="Pfam" id="PF12783">
    <property type="entry name" value="Sec7-like_HUS"/>
    <property type="match status" value="1"/>
</dbReference>
<dbReference type="EMBL" id="JASBNA010000001">
    <property type="protein sequence ID" value="KAK7696016.1"/>
    <property type="molecule type" value="Genomic_DNA"/>
</dbReference>
<dbReference type="SUPFAM" id="SSF48425">
    <property type="entry name" value="Sec7 domain"/>
    <property type="match status" value="1"/>
</dbReference>
<feature type="domain" description="SEC7" evidence="4">
    <location>
        <begin position="844"/>
        <end position="891"/>
    </location>
</feature>
<feature type="region of interest" description="Disordered" evidence="3">
    <location>
        <begin position="1"/>
        <end position="22"/>
    </location>
</feature>
<dbReference type="Gene3D" id="1.10.220.20">
    <property type="match status" value="1"/>
</dbReference>
<feature type="compositionally biased region" description="Low complexity" evidence="3">
    <location>
        <begin position="78"/>
        <end position="92"/>
    </location>
</feature>
<feature type="region of interest" description="Disordered" evidence="3">
    <location>
        <begin position="788"/>
        <end position="847"/>
    </location>
</feature>
<name>A0AAW0H0A1_9APHY</name>
<dbReference type="PANTHER" id="PTHR10663:SF375">
    <property type="entry name" value="LD29171P"/>
    <property type="match status" value="1"/>
</dbReference>
<dbReference type="Pfam" id="PF16213">
    <property type="entry name" value="DCB"/>
    <property type="match status" value="1"/>
</dbReference>
<dbReference type="Pfam" id="PF01369">
    <property type="entry name" value="Sec7"/>
    <property type="match status" value="1"/>
</dbReference>
<dbReference type="InterPro" id="IPR032629">
    <property type="entry name" value="DCB_dom"/>
</dbReference>
<protein>
    <recommendedName>
        <fullName evidence="4">SEC7 domain-containing protein</fullName>
    </recommendedName>
</protein>
<feature type="region of interest" description="Disordered" evidence="3">
    <location>
        <begin position="70"/>
        <end position="191"/>
    </location>
</feature>
<sequence length="900" mass="97019">MASVDVERAASVPLSTSPILNGHASNGLALDEVSLHTDTVQDSNINGKLEVLPIESPLPLAPVKDIDLNASDDVPEVTPGATPAPSDDTPAPSDIPAPTPIDQKPEYIEGQTVTMEPPPPPTPPAKSTNFPNPMTPPPRRESLLPSPGRLANGNARPSTDSVNSRRGNGLRIGAQTPPTRSASPAASHRRSLTISKGRTVSVVLISSALETIAASREAKRSVPLRESVQRALDMVKSGQGGDRPRDIFEPLRLACETRNEKLMIASLDCISKLISYSFFIEATSPQGLPSPPPSPGPNGAPSHVEPSQIPLVDLVVQTITGCHNESTPDTVSLQIVKALLSLVLSPTVLVHQSSLLKAVRTVYNVFLLSTDPVNQTVAQGGLTQMVNHVFTRCKIIPPPLSRSDSNATLASARGDATSPSTRLSLASASRQNLPMSPSPTQASTSHGDESTVAPSETSESSQTESIPNASRESITEITIRTSTETTVADNHRPPPSETAGSEALPEDDHENGILREMSTNDLFIKDAFLVFRALCKLTMKPLNQESERDLKSHAMRSKLLSLHLVLTILNNHMPIFVSPSAIIYSSSSHEATTFVQAVNQYLCLCLSRNAVSPVPQVFEICVEIFWRVLSGMRTKLKKEIEVLLHEIFIPILEMKTSTLKQKAAILGMLQRLSKDPQALVEIYLNYDCDSDAIDNIYEHLMNIVSKLVSSPMTQNPKKENDPTSPGLPPQSKGYQNTVPPTLSTSALAVPGNMDIASMGLSETQLKRQALECLVSVLKSLVVWGTATTATSDPSGESHARSQAAEESQVEAVTPDPSLDRLTGFPNGFDTSRQPTPEITDDPSRFESAKQRKTTLLEGIKKFNFKPKRGIEFLIETGFIASATPQDVARFLSKRMVSARL</sequence>
<dbReference type="InterPro" id="IPR035999">
    <property type="entry name" value="Sec7_dom_sf"/>
</dbReference>
<dbReference type="GO" id="GO:0005794">
    <property type="term" value="C:Golgi apparatus"/>
    <property type="evidence" value="ECO:0007669"/>
    <property type="project" value="UniProtKB-ARBA"/>
</dbReference>
<dbReference type="InterPro" id="IPR016024">
    <property type="entry name" value="ARM-type_fold"/>
</dbReference>
<evidence type="ECO:0000256" key="3">
    <source>
        <dbReference type="SAM" id="MobiDB-lite"/>
    </source>
</evidence>
<gene>
    <name evidence="5" type="ORF">QCA50_000656</name>
</gene>
<dbReference type="PROSITE" id="PS50190">
    <property type="entry name" value="SEC7"/>
    <property type="match status" value="1"/>
</dbReference>
<evidence type="ECO:0000313" key="6">
    <source>
        <dbReference type="Proteomes" id="UP001385951"/>
    </source>
</evidence>
<feature type="compositionally biased region" description="Pro residues" evidence="3">
    <location>
        <begin position="288"/>
        <end position="298"/>
    </location>
</feature>
<keyword evidence="6" id="KW-1185">Reference proteome</keyword>
<dbReference type="PANTHER" id="PTHR10663">
    <property type="entry name" value="GUANYL-NUCLEOTIDE EXCHANGE FACTOR"/>
    <property type="match status" value="1"/>
</dbReference>
<proteinExistence type="predicted"/>
<organism evidence="5 6">
    <name type="scientific">Cerrena zonata</name>
    <dbReference type="NCBI Taxonomy" id="2478898"/>
    <lineage>
        <taxon>Eukaryota</taxon>
        <taxon>Fungi</taxon>
        <taxon>Dikarya</taxon>
        <taxon>Basidiomycota</taxon>
        <taxon>Agaricomycotina</taxon>
        <taxon>Agaricomycetes</taxon>
        <taxon>Polyporales</taxon>
        <taxon>Cerrenaceae</taxon>
        <taxon>Cerrena</taxon>
    </lineage>
</organism>
<dbReference type="GO" id="GO:0032012">
    <property type="term" value="P:regulation of ARF protein signal transduction"/>
    <property type="evidence" value="ECO:0007669"/>
    <property type="project" value="InterPro"/>
</dbReference>
<evidence type="ECO:0000313" key="5">
    <source>
        <dbReference type="EMBL" id="KAK7696016.1"/>
    </source>
</evidence>
<feature type="compositionally biased region" description="Low complexity" evidence="3">
    <location>
        <begin position="176"/>
        <end position="186"/>
    </location>
</feature>
<feature type="compositionally biased region" description="Polar residues" evidence="3">
    <location>
        <begin position="155"/>
        <end position="166"/>
    </location>
</feature>
<dbReference type="GO" id="GO:0005085">
    <property type="term" value="F:guanyl-nucleotide exchange factor activity"/>
    <property type="evidence" value="ECO:0007669"/>
    <property type="project" value="InterPro"/>
</dbReference>
<evidence type="ECO:0000256" key="2">
    <source>
        <dbReference type="ARBA" id="ARBA00022927"/>
    </source>
</evidence>
<dbReference type="GO" id="GO:0015031">
    <property type="term" value="P:protein transport"/>
    <property type="evidence" value="ECO:0007669"/>
    <property type="project" value="UniProtKB-KW"/>
</dbReference>